<evidence type="ECO:0000313" key="8">
    <source>
        <dbReference type="EnsemblPlants" id="AET6Gv20860000.15"/>
    </source>
</evidence>
<feature type="transmembrane region" description="Helical" evidence="7">
    <location>
        <begin position="155"/>
        <end position="180"/>
    </location>
</feature>
<dbReference type="InterPro" id="IPR036259">
    <property type="entry name" value="MFS_trans_sf"/>
</dbReference>
<reference evidence="8" key="3">
    <citation type="journal article" date="2017" name="Nature">
        <title>Genome sequence of the progenitor of the wheat D genome Aegilops tauschii.</title>
        <authorList>
            <person name="Luo M.C."/>
            <person name="Gu Y.Q."/>
            <person name="Puiu D."/>
            <person name="Wang H."/>
            <person name="Twardziok S.O."/>
            <person name="Deal K.R."/>
            <person name="Huo N."/>
            <person name="Zhu T."/>
            <person name="Wang L."/>
            <person name="Wang Y."/>
            <person name="McGuire P.E."/>
            <person name="Liu S."/>
            <person name="Long H."/>
            <person name="Ramasamy R.K."/>
            <person name="Rodriguez J.C."/>
            <person name="Van S.L."/>
            <person name="Yuan L."/>
            <person name="Wang Z."/>
            <person name="Xia Z."/>
            <person name="Xiao L."/>
            <person name="Anderson O.D."/>
            <person name="Ouyang S."/>
            <person name="Liang Y."/>
            <person name="Zimin A.V."/>
            <person name="Pertea G."/>
            <person name="Qi P."/>
            <person name="Bennetzen J.L."/>
            <person name="Dai X."/>
            <person name="Dawson M.W."/>
            <person name="Muller H.G."/>
            <person name="Kugler K."/>
            <person name="Rivarola-Duarte L."/>
            <person name="Spannagl M."/>
            <person name="Mayer K.F.X."/>
            <person name="Lu F.H."/>
            <person name="Bevan M.W."/>
            <person name="Leroy P."/>
            <person name="Li P."/>
            <person name="You F.M."/>
            <person name="Sun Q."/>
            <person name="Liu Z."/>
            <person name="Lyons E."/>
            <person name="Wicker T."/>
            <person name="Salzberg S.L."/>
            <person name="Devos K.M."/>
            <person name="Dvorak J."/>
        </authorList>
    </citation>
    <scope>NUCLEOTIDE SEQUENCE [LARGE SCALE GENOMIC DNA]</scope>
    <source>
        <strain evidence="8">cv. AL8/78</strain>
    </source>
</reference>
<accession>A0A453PT63</accession>
<dbReference type="SUPFAM" id="SSF103473">
    <property type="entry name" value="MFS general substrate transporter"/>
    <property type="match status" value="1"/>
</dbReference>
<reference evidence="8" key="4">
    <citation type="submission" date="2019-03" db="UniProtKB">
        <authorList>
            <consortium name="EnsemblPlants"/>
        </authorList>
    </citation>
    <scope>IDENTIFICATION</scope>
</reference>
<name>A0A453PT63_AEGTS</name>
<organism evidence="8 9">
    <name type="scientific">Aegilops tauschii subsp. strangulata</name>
    <name type="common">Goatgrass</name>
    <dbReference type="NCBI Taxonomy" id="200361"/>
    <lineage>
        <taxon>Eukaryota</taxon>
        <taxon>Viridiplantae</taxon>
        <taxon>Streptophyta</taxon>
        <taxon>Embryophyta</taxon>
        <taxon>Tracheophyta</taxon>
        <taxon>Spermatophyta</taxon>
        <taxon>Magnoliopsida</taxon>
        <taxon>Liliopsida</taxon>
        <taxon>Poales</taxon>
        <taxon>Poaceae</taxon>
        <taxon>BOP clade</taxon>
        <taxon>Pooideae</taxon>
        <taxon>Triticodae</taxon>
        <taxon>Triticeae</taxon>
        <taxon>Triticinae</taxon>
        <taxon>Aegilops</taxon>
    </lineage>
</organism>
<evidence type="ECO:0008006" key="10">
    <source>
        <dbReference type="Google" id="ProtNLM"/>
    </source>
</evidence>
<keyword evidence="4 7" id="KW-0812">Transmembrane</keyword>
<dbReference type="PANTHER" id="PTHR48021:SF79">
    <property type="entry name" value="OS11G0643800 PROTEIN"/>
    <property type="match status" value="1"/>
</dbReference>
<dbReference type="Proteomes" id="UP000015105">
    <property type="component" value="Chromosome 6D"/>
</dbReference>
<comment type="subcellular location">
    <subcellularLocation>
        <location evidence="1">Membrane</location>
    </subcellularLocation>
</comment>
<dbReference type="Pfam" id="PF00083">
    <property type="entry name" value="Sugar_tr"/>
    <property type="match status" value="1"/>
</dbReference>
<feature type="transmembrane region" description="Helical" evidence="7">
    <location>
        <begin position="50"/>
        <end position="68"/>
    </location>
</feature>
<protein>
    <recommendedName>
        <fullName evidence="10">Major facilitator superfamily (MFS) profile domain-containing protein</fullName>
    </recommendedName>
</protein>
<reference evidence="8" key="5">
    <citation type="journal article" date="2021" name="G3 (Bethesda)">
        <title>Aegilops tauschii genome assembly Aet v5.0 features greater sequence contiguity and improved annotation.</title>
        <authorList>
            <person name="Wang L."/>
            <person name="Zhu T."/>
            <person name="Rodriguez J.C."/>
            <person name="Deal K.R."/>
            <person name="Dubcovsky J."/>
            <person name="McGuire P.E."/>
            <person name="Lux T."/>
            <person name="Spannagl M."/>
            <person name="Mayer K.F.X."/>
            <person name="Baldrich P."/>
            <person name="Meyers B.C."/>
            <person name="Huo N."/>
            <person name="Gu Y.Q."/>
            <person name="Zhou H."/>
            <person name="Devos K.M."/>
            <person name="Bennetzen J.L."/>
            <person name="Unver T."/>
            <person name="Budak H."/>
            <person name="Gulick P.J."/>
            <person name="Galiba G."/>
            <person name="Kalapos B."/>
            <person name="Nelson D.R."/>
            <person name="Li P."/>
            <person name="You F.M."/>
            <person name="Luo M.C."/>
            <person name="Dvorak J."/>
        </authorList>
    </citation>
    <scope>NUCLEOTIDE SEQUENCE [LARGE SCALE GENOMIC DNA]</scope>
    <source>
        <strain evidence="8">cv. AL8/78</strain>
    </source>
</reference>
<evidence type="ECO:0000256" key="6">
    <source>
        <dbReference type="ARBA" id="ARBA00023136"/>
    </source>
</evidence>
<comment type="similarity">
    <text evidence="2">Belongs to the major facilitator superfamily. Sugar transporter (TC 2.A.1.1) family.</text>
</comment>
<keyword evidence="3" id="KW-0762">Sugar transport</keyword>
<evidence type="ECO:0000313" key="9">
    <source>
        <dbReference type="Proteomes" id="UP000015105"/>
    </source>
</evidence>
<evidence type="ECO:0000256" key="7">
    <source>
        <dbReference type="SAM" id="Phobius"/>
    </source>
</evidence>
<dbReference type="AlphaFoldDB" id="A0A453PT63"/>
<keyword evidence="9" id="KW-1185">Reference proteome</keyword>
<feature type="transmembrane region" description="Helical" evidence="7">
    <location>
        <begin position="192"/>
        <end position="209"/>
    </location>
</feature>
<dbReference type="Gene3D" id="1.20.1250.20">
    <property type="entry name" value="MFS general substrate transporter like domains"/>
    <property type="match status" value="1"/>
</dbReference>
<dbReference type="Gramene" id="AET6Gv20860000.15">
    <property type="protein sequence ID" value="AET6Gv20860000.15"/>
    <property type="gene ID" value="AET6Gv20860000"/>
</dbReference>
<dbReference type="InterPro" id="IPR005828">
    <property type="entry name" value="MFS_sugar_transport-like"/>
</dbReference>
<evidence type="ECO:0000256" key="5">
    <source>
        <dbReference type="ARBA" id="ARBA00022989"/>
    </source>
</evidence>
<dbReference type="GO" id="GO:0022857">
    <property type="term" value="F:transmembrane transporter activity"/>
    <property type="evidence" value="ECO:0007669"/>
    <property type="project" value="InterPro"/>
</dbReference>
<reference evidence="9" key="2">
    <citation type="journal article" date="2017" name="Nat. Plants">
        <title>The Aegilops tauschii genome reveals multiple impacts of transposons.</title>
        <authorList>
            <person name="Zhao G."/>
            <person name="Zou C."/>
            <person name="Li K."/>
            <person name="Wang K."/>
            <person name="Li T."/>
            <person name="Gao L."/>
            <person name="Zhang X."/>
            <person name="Wang H."/>
            <person name="Yang Z."/>
            <person name="Liu X."/>
            <person name="Jiang W."/>
            <person name="Mao L."/>
            <person name="Kong X."/>
            <person name="Jiao Y."/>
            <person name="Jia J."/>
        </authorList>
    </citation>
    <scope>NUCLEOTIDE SEQUENCE [LARGE SCALE GENOMIC DNA]</scope>
    <source>
        <strain evidence="9">cv. AL8/78</strain>
    </source>
</reference>
<feature type="transmembrane region" description="Helical" evidence="7">
    <location>
        <begin position="74"/>
        <end position="95"/>
    </location>
</feature>
<reference evidence="9" key="1">
    <citation type="journal article" date="2014" name="Science">
        <title>Ancient hybridizations among the ancestral genomes of bread wheat.</title>
        <authorList>
            <consortium name="International Wheat Genome Sequencing Consortium,"/>
            <person name="Marcussen T."/>
            <person name="Sandve S.R."/>
            <person name="Heier L."/>
            <person name="Spannagl M."/>
            <person name="Pfeifer M."/>
            <person name="Jakobsen K.S."/>
            <person name="Wulff B.B."/>
            <person name="Steuernagel B."/>
            <person name="Mayer K.F."/>
            <person name="Olsen O.A."/>
        </authorList>
    </citation>
    <scope>NUCLEOTIDE SEQUENCE [LARGE SCALE GENOMIC DNA]</scope>
    <source>
        <strain evidence="9">cv. AL8/78</strain>
    </source>
</reference>
<evidence type="ECO:0000256" key="4">
    <source>
        <dbReference type="ARBA" id="ARBA00022692"/>
    </source>
</evidence>
<evidence type="ECO:0000256" key="2">
    <source>
        <dbReference type="ARBA" id="ARBA00010992"/>
    </source>
</evidence>
<dbReference type="GO" id="GO:0016020">
    <property type="term" value="C:membrane"/>
    <property type="evidence" value="ECO:0007669"/>
    <property type="project" value="UniProtKB-SubCell"/>
</dbReference>
<sequence length="240" mass="26531">MWYSHHLLTLFSKPWGSFRQFQLALTPALATEQVPVFIAEIAPKALRGGLTALNPLMIGTGLSVTYIVGTVVSWRMLAMAGLAPCIILIAGLFFIPESPRWLAKVGRQKEFEIALQRLRGRDADVSLEAAEIKDFIETIDKLPKAGIQDLFSRSYIGPVIIGAGLMVFQQFAGINGILFYASETFVSAGFDSGNLGTILMACIQVKLIARRSISIKFLSNFLTSCNLHYNSYHSQHLELY</sequence>
<dbReference type="InterPro" id="IPR050549">
    <property type="entry name" value="MFS_Trehalose_Transporter"/>
</dbReference>
<keyword evidence="3" id="KW-0813">Transport</keyword>
<dbReference type="EnsemblPlants" id="AET6Gv20860000.15">
    <property type="protein sequence ID" value="AET6Gv20860000.15"/>
    <property type="gene ID" value="AET6Gv20860000"/>
</dbReference>
<keyword evidence="5 7" id="KW-1133">Transmembrane helix</keyword>
<evidence type="ECO:0000256" key="3">
    <source>
        <dbReference type="ARBA" id="ARBA00022597"/>
    </source>
</evidence>
<dbReference type="PANTHER" id="PTHR48021">
    <property type="match status" value="1"/>
</dbReference>
<proteinExistence type="inferred from homology"/>
<keyword evidence="6 7" id="KW-0472">Membrane</keyword>
<evidence type="ECO:0000256" key="1">
    <source>
        <dbReference type="ARBA" id="ARBA00004370"/>
    </source>
</evidence>